<evidence type="ECO:0000256" key="1">
    <source>
        <dbReference type="SAM" id="Phobius"/>
    </source>
</evidence>
<comment type="caution">
    <text evidence="3">The sequence shown here is derived from an EMBL/GenBank/DDBJ whole genome shotgun (WGS) entry which is preliminary data.</text>
</comment>
<feature type="transmembrane region" description="Helical" evidence="1">
    <location>
        <begin position="238"/>
        <end position="259"/>
    </location>
</feature>
<sequence length="733" mass="83060">MAVLTFSSVSYLTGFILSGLCAFFLLIRKEKYETTLHLGWVFLYCALLELSFLIGTSFFHPLSFLHRWVSLPSAFLLCAHLCLYFFLLNPQASEKTGRILLGAGYFLALSILVLHIVGTIFSKPVYDFGGGVFDVIHRADERVIFWFGVIYISVILLFGVWRGFQAHRSDIQLMALSLWVPFLLLLGTTILFHLKEIAYPLDRAIGLSFWNPIFLTALFLAWLIHLRASGEAFSLRSPVLLGIVLLLLFVFQGSSWLFLQPGLESFNETVKERLKAQDLSPDSYSLSVQDNDGFILTTSGGLETSFFTESKRDLILSFIWNNPSALNKEFPSYAKVAESLKGSEKYSENLIGFSKSLEKVRKKIRNLPPKDIREGILEQISPDGKEEKLALFLKILSGSVKNSSAEGEALRSFTLDQMRELVPEGEPRFRRIPGLAMGEYYYSIIQKSPGKTQMKEIGIPYQEFLLFETGLLKKPVIAFLVCLLLFSIAINSFFSFFVIYPLDRLYSALELATEGDLQRELHPEAWDEIGSLADQFNRMIHSIRTEEVSEHSSFSLNETSPRHSGSISSWKEISDRIKRTNSVSELRKFLSDLQGSKESHPIRSKLILKLGLKIKDYQTAYMAAKELKEMGIVKDPEMLFILSYCAKKTGDIEEAIRLSEELRSISRDHSQNNLHLADMYYHTNRLNEAKDLAIQIRKEQGPSEAVTKLLNACPRALPPVGMCIKNVTEFGIL</sequence>
<evidence type="ECO:0000313" key="4">
    <source>
        <dbReference type="Proteomes" id="UP000018720"/>
    </source>
</evidence>
<reference evidence="3 4" key="1">
    <citation type="submission" date="2012-08" db="EMBL/GenBank/DDBJ databases">
        <authorList>
            <person name="Harkins D.M."/>
            <person name="Durkin A.S."/>
            <person name="Selengut J.D."/>
            <person name="Sanka R."/>
            <person name="DePew J."/>
            <person name="Purushe J."/>
            <person name="Matthias M.A."/>
            <person name="Vinetz J.M."/>
            <person name="Sutton G.G."/>
            <person name="Nelson W.C."/>
            <person name="Fouts D.E."/>
        </authorList>
    </citation>
    <scope>NUCLEOTIDE SEQUENCE [LARGE SCALE GENOMIC DNA]</scope>
    <source>
        <strain evidence="3 4">MMD4847</strain>
    </source>
</reference>
<organism evidence="3 4">
    <name type="scientific">Leptospira licerasiae str. MMD4847</name>
    <dbReference type="NCBI Taxonomy" id="1049971"/>
    <lineage>
        <taxon>Bacteria</taxon>
        <taxon>Pseudomonadati</taxon>
        <taxon>Spirochaetota</taxon>
        <taxon>Spirochaetia</taxon>
        <taxon>Leptospirales</taxon>
        <taxon>Leptospiraceae</taxon>
        <taxon>Leptospira</taxon>
    </lineage>
</organism>
<dbReference type="Pfam" id="PF14559">
    <property type="entry name" value="TPR_19"/>
    <property type="match status" value="1"/>
</dbReference>
<name>A0ABN0HA85_9LEPT</name>
<dbReference type="Gene3D" id="6.10.340.10">
    <property type="match status" value="1"/>
</dbReference>
<feature type="transmembrane region" description="Helical" evidence="1">
    <location>
        <begin position="6"/>
        <end position="26"/>
    </location>
</feature>
<dbReference type="Gene3D" id="1.25.40.10">
    <property type="entry name" value="Tetratricopeptide repeat domain"/>
    <property type="match status" value="1"/>
</dbReference>
<evidence type="ECO:0000259" key="2">
    <source>
        <dbReference type="PROSITE" id="PS50885"/>
    </source>
</evidence>
<dbReference type="InterPro" id="IPR011990">
    <property type="entry name" value="TPR-like_helical_dom_sf"/>
</dbReference>
<dbReference type="SUPFAM" id="SSF48452">
    <property type="entry name" value="TPR-like"/>
    <property type="match status" value="1"/>
</dbReference>
<feature type="domain" description="HAMP" evidence="2">
    <location>
        <begin position="501"/>
        <end position="548"/>
    </location>
</feature>
<feature type="transmembrane region" description="Helical" evidence="1">
    <location>
        <begin position="476"/>
        <end position="500"/>
    </location>
</feature>
<evidence type="ECO:0000313" key="3">
    <source>
        <dbReference type="EMBL" id="EJZ42596.1"/>
    </source>
</evidence>
<dbReference type="SMART" id="SM00304">
    <property type="entry name" value="HAMP"/>
    <property type="match status" value="1"/>
</dbReference>
<dbReference type="RefSeq" id="WP_008589836.1">
    <property type="nucleotide sequence ID" value="NZ_AHOM02000004.1"/>
</dbReference>
<dbReference type="InterPro" id="IPR003660">
    <property type="entry name" value="HAMP_dom"/>
</dbReference>
<accession>A0ABN0HA85</accession>
<dbReference type="Proteomes" id="UP000018720">
    <property type="component" value="Unassembled WGS sequence"/>
</dbReference>
<feature type="transmembrane region" description="Helical" evidence="1">
    <location>
        <begin position="204"/>
        <end position="226"/>
    </location>
</feature>
<feature type="transmembrane region" description="Helical" evidence="1">
    <location>
        <begin position="65"/>
        <end position="87"/>
    </location>
</feature>
<dbReference type="PROSITE" id="PS50885">
    <property type="entry name" value="HAMP"/>
    <property type="match status" value="1"/>
</dbReference>
<dbReference type="CDD" id="cd06225">
    <property type="entry name" value="HAMP"/>
    <property type="match status" value="1"/>
</dbReference>
<feature type="transmembrane region" description="Helical" evidence="1">
    <location>
        <begin position="143"/>
        <end position="161"/>
    </location>
</feature>
<dbReference type="EMBL" id="AHOM02000004">
    <property type="protein sequence ID" value="EJZ42596.1"/>
    <property type="molecule type" value="Genomic_DNA"/>
</dbReference>
<feature type="transmembrane region" description="Helical" evidence="1">
    <location>
        <begin position="99"/>
        <end position="123"/>
    </location>
</feature>
<keyword evidence="4" id="KW-1185">Reference proteome</keyword>
<dbReference type="SUPFAM" id="SSF158472">
    <property type="entry name" value="HAMP domain-like"/>
    <property type="match status" value="1"/>
</dbReference>
<gene>
    <name evidence="3" type="ORF">LEP1GSC178_3564</name>
</gene>
<proteinExistence type="predicted"/>
<keyword evidence="1" id="KW-0812">Transmembrane</keyword>
<feature type="transmembrane region" description="Helical" evidence="1">
    <location>
        <begin position="38"/>
        <end position="59"/>
    </location>
</feature>
<protein>
    <submittedName>
        <fullName evidence="3">HAMP domain protein</fullName>
    </submittedName>
</protein>
<dbReference type="Pfam" id="PF00672">
    <property type="entry name" value="HAMP"/>
    <property type="match status" value="1"/>
</dbReference>
<feature type="transmembrane region" description="Helical" evidence="1">
    <location>
        <begin position="173"/>
        <end position="192"/>
    </location>
</feature>
<keyword evidence="1" id="KW-0472">Membrane</keyword>
<keyword evidence="1" id="KW-1133">Transmembrane helix</keyword>